<evidence type="ECO:0000313" key="7">
    <source>
        <dbReference type="Proteomes" id="UP000240739"/>
    </source>
</evidence>
<dbReference type="InterPro" id="IPR000700">
    <property type="entry name" value="PAS-assoc_C"/>
</dbReference>
<dbReference type="Proteomes" id="UP000240739">
    <property type="component" value="Unassembled WGS sequence"/>
</dbReference>
<feature type="domain" description="PAS" evidence="3">
    <location>
        <begin position="146"/>
        <end position="216"/>
    </location>
</feature>
<feature type="domain" description="PPM-type phosphatase" evidence="5">
    <location>
        <begin position="437"/>
        <end position="655"/>
    </location>
</feature>
<name>A0A2T4UGH1_9ACTN</name>
<dbReference type="PROSITE" id="PS50112">
    <property type="entry name" value="PAS"/>
    <property type="match status" value="1"/>
</dbReference>
<dbReference type="InterPro" id="IPR001610">
    <property type="entry name" value="PAC"/>
</dbReference>
<evidence type="ECO:0000259" key="3">
    <source>
        <dbReference type="PROSITE" id="PS50112"/>
    </source>
</evidence>
<dbReference type="PROSITE" id="PS50113">
    <property type="entry name" value="PAC"/>
    <property type="match status" value="2"/>
</dbReference>
<dbReference type="OrthoDB" id="118142at2"/>
<dbReference type="RefSeq" id="WP_107566758.1">
    <property type="nucleotide sequence ID" value="NZ_PYYB01000001.1"/>
</dbReference>
<gene>
    <name evidence="6" type="ORF">C7Y72_00975</name>
</gene>
<keyword evidence="7" id="KW-1185">Reference proteome</keyword>
<dbReference type="GO" id="GO:0016791">
    <property type="term" value="F:phosphatase activity"/>
    <property type="evidence" value="ECO:0007669"/>
    <property type="project" value="TreeGrafter"/>
</dbReference>
<dbReference type="PANTHER" id="PTHR43156:SF2">
    <property type="entry name" value="STAGE II SPORULATION PROTEIN E"/>
    <property type="match status" value="1"/>
</dbReference>
<dbReference type="FunFam" id="3.30.450.20:FF:000099">
    <property type="entry name" value="Sensory box sensor histidine kinase"/>
    <property type="match status" value="1"/>
</dbReference>
<dbReference type="InterPro" id="IPR035965">
    <property type="entry name" value="PAS-like_dom_sf"/>
</dbReference>
<dbReference type="AlphaFoldDB" id="A0A2T4UGH1"/>
<comment type="caution">
    <text evidence="6">The sequence shown here is derived from an EMBL/GenBank/DDBJ whole genome shotgun (WGS) entry which is preliminary data.</text>
</comment>
<dbReference type="SMART" id="SM00331">
    <property type="entry name" value="PP2C_SIG"/>
    <property type="match status" value="1"/>
</dbReference>
<organism evidence="6 7">
    <name type="scientific">Paraconexibacter algicola</name>
    <dbReference type="NCBI Taxonomy" id="2133960"/>
    <lineage>
        <taxon>Bacteria</taxon>
        <taxon>Bacillati</taxon>
        <taxon>Actinomycetota</taxon>
        <taxon>Thermoleophilia</taxon>
        <taxon>Solirubrobacterales</taxon>
        <taxon>Paraconexibacteraceae</taxon>
        <taxon>Paraconexibacter</taxon>
    </lineage>
</organism>
<dbReference type="InterPro" id="IPR052016">
    <property type="entry name" value="Bact_Sigma-Reg"/>
</dbReference>
<dbReference type="InterPro" id="IPR000014">
    <property type="entry name" value="PAS"/>
</dbReference>
<dbReference type="Gene3D" id="3.30.450.20">
    <property type="entry name" value="PAS domain"/>
    <property type="match status" value="2"/>
</dbReference>
<evidence type="ECO:0000256" key="1">
    <source>
        <dbReference type="ARBA" id="ARBA00022801"/>
    </source>
</evidence>
<dbReference type="EMBL" id="PYYB01000001">
    <property type="protein sequence ID" value="PTL58320.1"/>
    <property type="molecule type" value="Genomic_DNA"/>
</dbReference>
<dbReference type="SMART" id="SM00086">
    <property type="entry name" value="PAC"/>
    <property type="match status" value="2"/>
</dbReference>
<evidence type="ECO:0008006" key="8">
    <source>
        <dbReference type="Google" id="ProtNLM"/>
    </source>
</evidence>
<evidence type="ECO:0000259" key="5">
    <source>
        <dbReference type="PROSITE" id="PS51746"/>
    </source>
</evidence>
<evidence type="ECO:0000259" key="4">
    <source>
        <dbReference type="PROSITE" id="PS50113"/>
    </source>
</evidence>
<evidence type="ECO:0000256" key="2">
    <source>
        <dbReference type="SAM" id="MobiDB-lite"/>
    </source>
</evidence>
<dbReference type="InterPro" id="IPR013655">
    <property type="entry name" value="PAS_fold_3"/>
</dbReference>
<feature type="domain" description="PAC" evidence="4">
    <location>
        <begin position="219"/>
        <end position="271"/>
    </location>
</feature>
<dbReference type="Gene3D" id="2.10.70.100">
    <property type="match status" value="1"/>
</dbReference>
<reference evidence="6 7" key="1">
    <citation type="submission" date="2018-03" db="EMBL/GenBank/DDBJ databases">
        <title>Aquarubrobacter algicola gen. nov., sp. nov., a novel actinobacterium isolated from shallow eutrophic lake during the end of cyanobacterial harmful algal blooms.</title>
        <authorList>
            <person name="Chun S.J."/>
        </authorList>
    </citation>
    <scope>NUCLEOTIDE SEQUENCE [LARGE SCALE GENOMIC DNA]</scope>
    <source>
        <strain evidence="6 7">Seoho-28</strain>
    </source>
</reference>
<dbReference type="InterPro" id="IPR001932">
    <property type="entry name" value="PPM-type_phosphatase-like_dom"/>
</dbReference>
<dbReference type="NCBIfam" id="TIGR00229">
    <property type="entry name" value="sensory_box"/>
    <property type="match status" value="1"/>
</dbReference>
<dbReference type="InterPro" id="IPR036457">
    <property type="entry name" value="PPM-type-like_dom_sf"/>
</dbReference>
<keyword evidence="1" id="KW-0378">Hydrolase</keyword>
<dbReference type="SUPFAM" id="SSF55785">
    <property type="entry name" value="PYP-like sensor domain (PAS domain)"/>
    <property type="match status" value="2"/>
</dbReference>
<accession>A0A2T4UGH1</accession>
<dbReference type="CDD" id="cd00130">
    <property type="entry name" value="PAS"/>
    <property type="match status" value="2"/>
</dbReference>
<proteinExistence type="predicted"/>
<dbReference type="PANTHER" id="PTHR43156">
    <property type="entry name" value="STAGE II SPORULATION PROTEIN E-RELATED"/>
    <property type="match status" value="1"/>
</dbReference>
<dbReference type="SUPFAM" id="SSF55781">
    <property type="entry name" value="GAF domain-like"/>
    <property type="match status" value="1"/>
</dbReference>
<dbReference type="Gene3D" id="3.30.450.40">
    <property type="match status" value="1"/>
</dbReference>
<dbReference type="SMART" id="SM00091">
    <property type="entry name" value="PAS"/>
    <property type="match status" value="2"/>
</dbReference>
<dbReference type="InterPro" id="IPR029016">
    <property type="entry name" value="GAF-like_dom_sf"/>
</dbReference>
<protein>
    <recommendedName>
        <fullName evidence="8">PAS domain S-box protein</fullName>
    </recommendedName>
</protein>
<evidence type="ECO:0000313" key="6">
    <source>
        <dbReference type="EMBL" id="PTL58320.1"/>
    </source>
</evidence>
<dbReference type="Pfam" id="PF08447">
    <property type="entry name" value="PAS_3"/>
    <property type="match status" value="2"/>
</dbReference>
<feature type="region of interest" description="Disordered" evidence="2">
    <location>
        <begin position="336"/>
        <end position="359"/>
    </location>
</feature>
<sequence length="657" mass="71341">MRDRPPPAPPTVEPARATRRDEDLSLALRAANMGWWEWDLPDGEIRWSQGHEDAHGGTAAPLTYEDYLRTVHPDDRERMDALIRDAVGTRGSYETEFRTVWPDGSVHWMYGVGRVFCDDEGTPVRLAGVARLIDEERSARDALAEAQRRFERLANVAPVLLWVAAPDGRCTFVNESLCAFTGRSFEEHVAGVWHEIVHPDDLDGVVRRHREAFASHGELEMEYRMRRHDGTYRWVLDRCRPLVDGDGTFRGYVGGCVDIHERREADMERERLLAAEQRARVQLEEAHARSSFLARLGGVLERSLHLDDTLAEVVVLLRDQLADSVAVDVVERQGRRTRRRGQVSVPGGPARPEDCPTTRSVPLVARGRHVGAVVLGWRAERHQPSAADARHVGDIAQRLALWIDNALLYGEREQVADALQASLLPPDLPAIDGMQTAARYVSADAATDVGGDFYDLFPAADGGWVLAVGDVCGKGADAAAVTAMARYTLRATAAMGEACPDRGLAILNQALLREETPERFLTAVLAHVSPVDAGGHAHVQLACAGHPSPLVLRADGTIEAVSSHGALIGVLAGAHWPVSAVDLGPGDALLVATDGVTEADRDAPLDAPALAALLGRELGGAPADAQQVATAVEAIARRRAVGVLRDDVAILVVRVRD</sequence>
<dbReference type="SUPFAM" id="SSF81606">
    <property type="entry name" value="PP2C-like"/>
    <property type="match status" value="1"/>
</dbReference>
<dbReference type="PROSITE" id="PS51746">
    <property type="entry name" value="PPM_2"/>
    <property type="match status" value="1"/>
</dbReference>
<dbReference type="Pfam" id="PF07228">
    <property type="entry name" value="SpoIIE"/>
    <property type="match status" value="1"/>
</dbReference>
<feature type="domain" description="PAC" evidence="4">
    <location>
        <begin position="93"/>
        <end position="145"/>
    </location>
</feature>
<dbReference type="Gene3D" id="3.60.40.10">
    <property type="entry name" value="PPM-type phosphatase domain"/>
    <property type="match status" value="1"/>
</dbReference>